<evidence type="ECO:0000313" key="2">
    <source>
        <dbReference type="Proteomes" id="UP000385207"/>
    </source>
</evidence>
<organism evidence="1 2">
    <name type="scientific">Pseudomonas fluorescens</name>
    <dbReference type="NCBI Taxonomy" id="294"/>
    <lineage>
        <taxon>Bacteria</taxon>
        <taxon>Pseudomonadati</taxon>
        <taxon>Pseudomonadota</taxon>
        <taxon>Gammaproteobacteria</taxon>
        <taxon>Pseudomonadales</taxon>
        <taxon>Pseudomonadaceae</taxon>
        <taxon>Pseudomonas</taxon>
    </lineage>
</organism>
<dbReference type="SUPFAM" id="SSF56059">
    <property type="entry name" value="Glutathione synthetase ATP-binding domain-like"/>
    <property type="match status" value="1"/>
</dbReference>
<accession>A0A5E7KAM8</accession>
<protein>
    <submittedName>
        <fullName evidence="1">Uncharacterized protein</fullName>
    </submittedName>
</protein>
<name>A0A5E7KAM8_PSEFL</name>
<dbReference type="EMBL" id="CABVII010000010">
    <property type="protein sequence ID" value="VVO97700.1"/>
    <property type="molecule type" value="Genomic_DNA"/>
</dbReference>
<evidence type="ECO:0000313" key="1">
    <source>
        <dbReference type="EMBL" id="VVO97700.1"/>
    </source>
</evidence>
<proteinExistence type="predicted"/>
<gene>
    <name evidence="1" type="ORF">PS862_02677</name>
</gene>
<dbReference type="AlphaFoldDB" id="A0A5E7KAM8"/>
<reference evidence="1 2" key="1">
    <citation type="submission" date="2019-09" db="EMBL/GenBank/DDBJ databases">
        <authorList>
            <person name="Chandra G."/>
            <person name="Truman W A."/>
        </authorList>
    </citation>
    <scope>NUCLEOTIDE SEQUENCE [LARGE SCALE GENOMIC DNA]</scope>
    <source>
        <strain evidence="1">PS862</strain>
    </source>
</reference>
<dbReference type="OrthoDB" id="344992at2"/>
<dbReference type="Proteomes" id="UP000385207">
    <property type="component" value="Unassembled WGS sequence"/>
</dbReference>
<sequence>MIFDLPLYYSQLGEELDWQQQDKCAQAAQMEARSPVFRNIDYPLALTPLVVKREWDQQHQKNVMKYLQVLEKTIGLCVQHPAMSAYLEHSEMDRAFIRTPLKQERYITICRFDGYVDRCSGALKLLEHNTDSPAGILFTPRLNALVRSAWKALGSGALEERIASRQFDQPSQTQALFASFASRGAEAEMVILQEQDKSNVESREMALAFSEAGLPTRVFDPRQIDFDGTHVRAAGRRIDVIWNKINTVYWQNYLKHFPEQAQKWQQIFAQADVCHLNHFGARLVTENKRCLSLLQERQFAHLFSDEEHQLIRQMLPWASKFEPGKTVQWQGRDLDIGTLALEQRHNFVIKEPYDVRGEGVTVGLDCTATQWAQKVEGALGKGFILQEYIAPLQLPVFNDQHWSLVRQCNLSLDTFVFDGQVVGYGAKASTKHRVNLFKGGQKISVLTSAL</sequence>